<dbReference type="EMBL" id="JBFTWV010000224">
    <property type="protein sequence ID" value="KAL2783609.1"/>
    <property type="molecule type" value="Genomic_DNA"/>
</dbReference>
<dbReference type="Gene3D" id="1.20.1250.20">
    <property type="entry name" value="MFS general substrate transporter like domains"/>
    <property type="match status" value="1"/>
</dbReference>
<feature type="transmembrane region" description="Helical" evidence="6">
    <location>
        <begin position="330"/>
        <end position="352"/>
    </location>
</feature>
<dbReference type="PROSITE" id="PS50850">
    <property type="entry name" value="MFS"/>
    <property type="match status" value="1"/>
</dbReference>
<feature type="transmembrane region" description="Helical" evidence="6">
    <location>
        <begin position="195"/>
        <end position="218"/>
    </location>
</feature>
<name>A0ABR4FK28_9EURO</name>
<comment type="subcellular location">
    <subcellularLocation>
        <location evidence="1">Membrane</location>
        <topology evidence="1">Multi-pass membrane protein</topology>
    </subcellularLocation>
</comment>
<feature type="domain" description="Major facilitator superfamily (MFS) profile" evidence="7">
    <location>
        <begin position="70"/>
        <end position="494"/>
    </location>
</feature>
<dbReference type="InterPro" id="IPR036259">
    <property type="entry name" value="MFS_trans_sf"/>
</dbReference>
<organism evidence="8 9">
    <name type="scientific">Aspergillus keveii</name>
    <dbReference type="NCBI Taxonomy" id="714993"/>
    <lineage>
        <taxon>Eukaryota</taxon>
        <taxon>Fungi</taxon>
        <taxon>Dikarya</taxon>
        <taxon>Ascomycota</taxon>
        <taxon>Pezizomycotina</taxon>
        <taxon>Eurotiomycetes</taxon>
        <taxon>Eurotiomycetidae</taxon>
        <taxon>Eurotiales</taxon>
        <taxon>Aspergillaceae</taxon>
        <taxon>Aspergillus</taxon>
        <taxon>Aspergillus subgen. Nidulantes</taxon>
    </lineage>
</organism>
<reference evidence="8 9" key="1">
    <citation type="submission" date="2024-07" db="EMBL/GenBank/DDBJ databases">
        <title>Section-level genome sequencing and comparative genomics of Aspergillus sections Usti and Cavernicolus.</title>
        <authorList>
            <consortium name="Lawrence Berkeley National Laboratory"/>
            <person name="Nybo J.L."/>
            <person name="Vesth T.C."/>
            <person name="Theobald S."/>
            <person name="Frisvad J.C."/>
            <person name="Larsen T.O."/>
            <person name="Kjaerboelling I."/>
            <person name="Rothschild-Mancinelli K."/>
            <person name="Lyhne E.K."/>
            <person name="Kogle M.E."/>
            <person name="Barry K."/>
            <person name="Clum A."/>
            <person name="Na H."/>
            <person name="Ledsgaard L."/>
            <person name="Lin J."/>
            <person name="Lipzen A."/>
            <person name="Kuo A."/>
            <person name="Riley R."/>
            <person name="Mondo S."/>
            <person name="Labutti K."/>
            <person name="Haridas S."/>
            <person name="Pangalinan J."/>
            <person name="Salamov A.A."/>
            <person name="Simmons B.A."/>
            <person name="Magnuson J.K."/>
            <person name="Chen J."/>
            <person name="Drula E."/>
            <person name="Henrissat B."/>
            <person name="Wiebenga A."/>
            <person name="Lubbers R.J."/>
            <person name="Gomes A.C."/>
            <person name="Makela M.R."/>
            <person name="Stajich J."/>
            <person name="Grigoriev I.V."/>
            <person name="Mortensen U.H."/>
            <person name="De Vries R.P."/>
            <person name="Baker S.E."/>
            <person name="Andersen M.R."/>
        </authorList>
    </citation>
    <scope>NUCLEOTIDE SEQUENCE [LARGE SCALE GENOMIC DNA]</scope>
    <source>
        <strain evidence="8 9">CBS 209.92</strain>
    </source>
</reference>
<evidence type="ECO:0000256" key="1">
    <source>
        <dbReference type="ARBA" id="ARBA00004141"/>
    </source>
</evidence>
<proteinExistence type="predicted"/>
<feature type="transmembrane region" description="Helical" evidence="6">
    <location>
        <begin position="105"/>
        <end position="124"/>
    </location>
</feature>
<comment type="caution">
    <text evidence="8">The sequence shown here is derived from an EMBL/GenBank/DDBJ whole genome shotgun (WGS) entry which is preliminary data.</text>
</comment>
<dbReference type="Proteomes" id="UP001610563">
    <property type="component" value="Unassembled WGS sequence"/>
</dbReference>
<sequence length="502" mass="54810">MAKQSNGSQVASDMIEDGAPEPCPASATDNLSEHHKNYLLERHGTVDLDPLPTMDPADPLNWPKWKKKSNLWIVSFLAFMATFTATSIIPAFLDIATDLGVTIQDASYLTSAHIALVGVAPLFWRPLSKRFGRRPVFVGSTLLALVCNLGCAKSYSYGAMMACRVLGAFFISPAMALGSAVVTETFFSHERAQNMGIWTLMLTVGVPIGPLVFGPVVTHIGYRWSYWILASLNGFQVLLYSLFGPETLYHGGDPSSEISAFKTQYLSVRRIDPTPFTMFELFRPLRLFLSVQVSATSMGYAVVFLFASILCSVEIPSLLQQKFRLSAEQLGFQFAGIIIGSVLGEILVGRAANWWRLYMTRKLSHSPSKESRLWISYLGYVLSCLGIVVFLVFIPEAPEADWTVTPIVGTGIAAFGNQIVGTVLTTYAVDVHREDSASVGVFVNIVRSLVGFIGPFWFPPVFDNVGTAPSAGIFCAIIFGVGILPTILVHCFVKRKGVGSCL</sequence>
<feature type="transmembrane region" description="Helical" evidence="6">
    <location>
        <begin position="287"/>
        <end position="310"/>
    </location>
</feature>
<keyword evidence="4 6" id="KW-0472">Membrane</keyword>
<feature type="transmembrane region" description="Helical" evidence="6">
    <location>
        <begin position="470"/>
        <end position="493"/>
    </location>
</feature>
<evidence type="ECO:0000259" key="7">
    <source>
        <dbReference type="PROSITE" id="PS50850"/>
    </source>
</evidence>
<evidence type="ECO:0000256" key="6">
    <source>
        <dbReference type="SAM" id="Phobius"/>
    </source>
</evidence>
<evidence type="ECO:0000313" key="8">
    <source>
        <dbReference type="EMBL" id="KAL2783609.1"/>
    </source>
</evidence>
<evidence type="ECO:0000256" key="3">
    <source>
        <dbReference type="ARBA" id="ARBA00022989"/>
    </source>
</evidence>
<gene>
    <name evidence="8" type="ORF">BJX66DRAFT_344785</name>
</gene>
<feature type="transmembrane region" description="Helical" evidence="6">
    <location>
        <begin position="441"/>
        <end position="458"/>
    </location>
</feature>
<feature type="transmembrane region" description="Helical" evidence="6">
    <location>
        <begin position="161"/>
        <end position="183"/>
    </location>
</feature>
<evidence type="ECO:0000256" key="5">
    <source>
        <dbReference type="SAM" id="MobiDB-lite"/>
    </source>
</evidence>
<evidence type="ECO:0000313" key="9">
    <source>
        <dbReference type="Proteomes" id="UP001610563"/>
    </source>
</evidence>
<accession>A0ABR4FK28</accession>
<keyword evidence="9" id="KW-1185">Reference proteome</keyword>
<protein>
    <submittedName>
        <fullName evidence="8">Major facilitator superfamily domain-containing protein</fullName>
    </submittedName>
</protein>
<dbReference type="InterPro" id="IPR011701">
    <property type="entry name" value="MFS"/>
</dbReference>
<feature type="region of interest" description="Disordered" evidence="5">
    <location>
        <begin position="1"/>
        <end position="28"/>
    </location>
</feature>
<keyword evidence="2 6" id="KW-0812">Transmembrane</keyword>
<feature type="transmembrane region" description="Helical" evidence="6">
    <location>
        <begin position="373"/>
        <end position="394"/>
    </location>
</feature>
<feature type="transmembrane region" description="Helical" evidence="6">
    <location>
        <begin position="71"/>
        <end position="93"/>
    </location>
</feature>
<feature type="transmembrane region" description="Helical" evidence="6">
    <location>
        <begin position="406"/>
        <end position="429"/>
    </location>
</feature>
<feature type="compositionally biased region" description="Polar residues" evidence="5">
    <location>
        <begin position="1"/>
        <end position="11"/>
    </location>
</feature>
<keyword evidence="3 6" id="KW-1133">Transmembrane helix</keyword>
<evidence type="ECO:0000256" key="2">
    <source>
        <dbReference type="ARBA" id="ARBA00022692"/>
    </source>
</evidence>
<dbReference type="SUPFAM" id="SSF103473">
    <property type="entry name" value="MFS general substrate transporter"/>
    <property type="match status" value="1"/>
</dbReference>
<evidence type="ECO:0000256" key="4">
    <source>
        <dbReference type="ARBA" id="ARBA00023136"/>
    </source>
</evidence>
<dbReference type="PANTHER" id="PTHR23502:SF191">
    <property type="entry name" value="MULTIDRUG TRANSPORTER, PUTATIVE (AFU_ORTHOLOGUE AFUA_4G13830)-RELATED"/>
    <property type="match status" value="1"/>
</dbReference>
<dbReference type="PANTHER" id="PTHR23502">
    <property type="entry name" value="MAJOR FACILITATOR SUPERFAMILY"/>
    <property type="match status" value="1"/>
</dbReference>
<dbReference type="InterPro" id="IPR020846">
    <property type="entry name" value="MFS_dom"/>
</dbReference>
<dbReference type="Pfam" id="PF07690">
    <property type="entry name" value="MFS_1"/>
    <property type="match status" value="1"/>
</dbReference>